<accession>A0A2U8I3F3</accession>
<proteinExistence type="predicted"/>
<dbReference type="RefSeq" id="WP_072550864.1">
    <property type="nucleotide sequence ID" value="NZ_CP021659.1"/>
</dbReference>
<sequence>MIDTAHQEKRFAAYVIAKLEAQGQGWKVGNTFHDDTSCALYPDDLIAWQEETQSTKWARLCKDSAEHASEVLMDRLVKALEQHGTLQVLKRGFSISGCGHIDLSAMKAANRQKCTYADQLKTLLAFKTGLGHFYRTYSYVTQLIDFGDPSLENFAASASLLQKRLENSTREPVWVL</sequence>
<evidence type="ECO:0000313" key="2">
    <source>
        <dbReference type="Proteomes" id="UP000261875"/>
    </source>
</evidence>
<protein>
    <submittedName>
        <fullName evidence="1">Uncharacterized protein</fullName>
    </submittedName>
</protein>
<evidence type="ECO:0000313" key="1">
    <source>
        <dbReference type="EMBL" id="AWK13646.1"/>
    </source>
</evidence>
<dbReference type="EMBL" id="CP021659">
    <property type="protein sequence ID" value="AWK13646.1"/>
    <property type="molecule type" value="Genomic_DNA"/>
</dbReference>
<dbReference type="STRING" id="1878942.GCA_900128755_01617"/>
<dbReference type="OrthoDB" id="9758243at2"/>
<reference evidence="1 2" key="1">
    <citation type="submission" date="2017-05" db="EMBL/GenBank/DDBJ databases">
        <title>Genome sequence of Candidatus Fukatsuia symbiotica and Candidatus Hamiltonella defensa from Acyrthosiphon pisum strain 5D.</title>
        <authorList>
            <person name="Patel V.A."/>
            <person name="Chevignon G."/>
            <person name="Russell J.A."/>
            <person name="Oliver K.M."/>
        </authorList>
    </citation>
    <scope>NUCLEOTIDE SEQUENCE [LARGE SCALE GENOMIC DNA]</scope>
    <source>
        <strain evidence="1 2">5D</strain>
    </source>
</reference>
<name>A0A2U8I3F3_9GAMM</name>
<dbReference type="AlphaFoldDB" id="A0A2U8I3F3"/>
<dbReference type="Proteomes" id="UP000261875">
    <property type="component" value="Chromosome"/>
</dbReference>
<organism evidence="1 2">
    <name type="scientific">Candidatus Fukatsuia symbiotica</name>
    <dbReference type="NCBI Taxonomy" id="1878942"/>
    <lineage>
        <taxon>Bacteria</taxon>
        <taxon>Pseudomonadati</taxon>
        <taxon>Pseudomonadota</taxon>
        <taxon>Gammaproteobacteria</taxon>
        <taxon>Enterobacterales</taxon>
        <taxon>Yersiniaceae</taxon>
        <taxon>Candidatus Fukatsuia</taxon>
    </lineage>
</organism>
<dbReference type="KEGG" id="fsm:CCS41_02690"/>
<gene>
    <name evidence="1" type="ORF">CCS41_02690</name>
</gene>
<keyword evidence="2" id="KW-1185">Reference proteome</keyword>